<dbReference type="EMBL" id="BGPR01000023">
    <property type="protein sequence ID" value="GBL80849.1"/>
    <property type="molecule type" value="Genomic_DNA"/>
</dbReference>
<gene>
    <name evidence="2" type="ORF">AVEN_26272_1</name>
</gene>
<accession>A0A4Y2ANJ8</accession>
<dbReference type="AlphaFoldDB" id="A0A4Y2ANJ8"/>
<evidence type="ECO:0000313" key="2">
    <source>
        <dbReference type="EMBL" id="GBL80849.1"/>
    </source>
</evidence>
<organism evidence="2 3">
    <name type="scientific">Araneus ventricosus</name>
    <name type="common">Orbweaver spider</name>
    <name type="synonym">Epeira ventricosa</name>
    <dbReference type="NCBI Taxonomy" id="182803"/>
    <lineage>
        <taxon>Eukaryota</taxon>
        <taxon>Metazoa</taxon>
        <taxon>Ecdysozoa</taxon>
        <taxon>Arthropoda</taxon>
        <taxon>Chelicerata</taxon>
        <taxon>Arachnida</taxon>
        <taxon>Araneae</taxon>
        <taxon>Araneomorphae</taxon>
        <taxon>Entelegynae</taxon>
        <taxon>Araneoidea</taxon>
        <taxon>Araneidae</taxon>
        <taxon>Araneus</taxon>
    </lineage>
</organism>
<evidence type="ECO:0000313" key="3">
    <source>
        <dbReference type="Proteomes" id="UP000499080"/>
    </source>
</evidence>
<name>A0A4Y2ANJ8_ARAVE</name>
<keyword evidence="1" id="KW-1133">Transmembrane helix</keyword>
<evidence type="ECO:0000256" key="1">
    <source>
        <dbReference type="SAM" id="Phobius"/>
    </source>
</evidence>
<proteinExistence type="predicted"/>
<sequence length="127" mass="14211">MVETPVSDAGNLNGKLFKMLCFLCFCPQRLTSILIVLTVYSVCAVLYVSTSSINYIVVLIPWSISDSFISEHTLGHDCLKPLLQISTLNQRDYVLENEMLNPNSPKCLLADDKISKPYIEYLTETSG</sequence>
<dbReference type="Proteomes" id="UP000499080">
    <property type="component" value="Unassembled WGS sequence"/>
</dbReference>
<feature type="transmembrane region" description="Helical" evidence="1">
    <location>
        <begin position="33"/>
        <end position="60"/>
    </location>
</feature>
<keyword evidence="1" id="KW-0472">Membrane</keyword>
<protein>
    <submittedName>
        <fullName evidence="2">Uncharacterized protein</fullName>
    </submittedName>
</protein>
<keyword evidence="1" id="KW-0812">Transmembrane</keyword>
<comment type="caution">
    <text evidence="2">The sequence shown here is derived from an EMBL/GenBank/DDBJ whole genome shotgun (WGS) entry which is preliminary data.</text>
</comment>
<keyword evidence="3" id="KW-1185">Reference proteome</keyword>
<reference evidence="2 3" key="1">
    <citation type="journal article" date="2019" name="Sci. Rep.">
        <title>Orb-weaving spider Araneus ventricosus genome elucidates the spidroin gene catalogue.</title>
        <authorList>
            <person name="Kono N."/>
            <person name="Nakamura H."/>
            <person name="Ohtoshi R."/>
            <person name="Moran D.A.P."/>
            <person name="Shinohara A."/>
            <person name="Yoshida Y."/>
            <person name="Fujiwara M."/>
            <person name="Mori M."/>
            <person name="Tomita M."/>
            <person name="Arakawa K."/>
        </authorList>
    </citation>
    <scope>NUCLEOTIDE SEQUENCE [LARGE SCALE GENOMIC DNA]</scope>
</reference>